<reference evidence="1" key="1">
    <citation type="submission" date="2022-04" db="EMBL/GenBank/DDBJ databases">
        <title>Carnegiea gigantea Genome sequencing and assembly v2.</title>
        <authorList>
            <person name="Copetti D."/>
            <person name="Sanderson M.J."/>
            <person name="Burquez A."/>
            <person name="Wojciechowski M.F."/>
        </authorList>
    </citation>
    <scope>NUCLEOTIDE SEQUENCE</scope>
    <source>
        <strain evidence="1">SGP5-SGP5p</strain>
        <tissue evidence="1">Aerial part</tissue>
    </source>
</reference>
<gene>
    <name evidence="1" type="ORF">Cgig2_018153</name>
</gene>
<dbReference type="Proteomes" id="UP001153076">
    <property type="component" value="Unassembled WGS sequence"/>
</dbReference>
<sequence>MAWRHKFHEGGVKHLVQHQSDHAPILISIQGFTPSVTGSKPFRFQAAWMLHSEFDTLISQTWRTKTPMHIALEALVGQLSDWNKEIFGNLFRKKTKIWSCIEGIQRRLEEGGPRYLMKTRDDNTNDIMVLVNSKLPTQAPKDSFLTRTTKAK</sequence>
<dbReference type="PANTHER" id="PTHR33710">
    <property type="entry name" value="BNAC02G09200D PROTEIN"/>
    <property type="match status" value="1"/>
</dbReference>
<proteinExistence type="predicted"/>
<dbReference type="PANTHER" id="PTHR33710:SF64">
    <property type="entry name" value="ENDONUCLEASE_EXONUCLEASE_PHOSPHATASE DOMAIN-CONTAINING PROTEIN"/>
    <property type="match status" value="1"/>
</dbReference>
<organism evidence="1 2">
    <name type="scientific">Carnegiea gigantea</name>
    <dbReference type="NCBI Taxonomy" id="171969"/>
    <lineage>
        <taxon>Eukaryota</taxon>
        <taxon>Viridiplantae</taxon>
        <taxon>Streptophyta</taxon>
        <taxon>Embryophyta</taxon>
        <taxon>Tracheophyta</taxon>
        <taxon>Spermatophyta</taxon>
        <taxon>Magnoliopsida</taxon>
        <taxon>eudicotyledons</taxon>
        <taxon>Gunneridae</taxon>
        <taxon>Pentapetalae</taxon>
        <taxon>Caryophyllales</taxon>
        <taxon>Cactineae</taxon>
        <taxon>Cactaceae</taxon>
        <taxon>Cactoideae</taxon>
        <taxon>Echinocereeae</taxon>
        <taxon>Carnegiea</taxon>
    </lineage>
</organism>
<dbReference type="OrthoDB" id="1113909at2759"/>
<protein>
    <submittedName>
        <fullName evidence="1">Uncharacterized protein</fullName>
    </submittedName>
</protein>
<dbReference type="AlphaFoldDB" id="A0A9Q1KXJ1"/>
<evidence type="ECO:0000313" key="2">
    <source>
        <dbReference type="Proteomes" id="UP001153076"/>
    </source>
</evidence>
<evidence type="ECO:0000313" key="1">
    <source>
        <dbReference type="EMBL" id="KAJ8451519.1"/>
    </source>
</evidence>
<name>A0A9Q1KXJ1_9CARY</name>
<dbReference type="EMBL" id="JAKOGI010000008">
    <property type="protein sequence ID" value="KAJ8451519.1"/>
    <property type="molecule type" value="Genomic_DNA"/>
</dbReference>
<keyword evidence="2" id="KW-1185">Reference proteome</keyword>
<comment type="caution">
    <text evidence="1">The sequence shown here is derived from an EMBL/GenBank/DDBJ whole genome shotgun (WGS) entry which is preliminary data.</text>
</comment>
<accession>A0A9Q1KXJ1</accession>